<dbReference type="EMBL" id="JAELUR010000013">
    <property type="protein sequence ID" value="KAG7424313.1"/>
    <property type="molecule type" value="Genomic_DNA"/>
</dbReference>
<dbReference type="AlphaFoldDB" id="A0A8J5PEC1"/>
<feature type="chain" id="PRO_5035162733" description="Rhodopsin domain-containing protein" evidence="7">
    <location>
        <begin position="22"/>
        <end position="274"/>
    </location>
</feature>
<keyword evidence="7" id="KW-0732">Signal</keyword>
<dbReference type="GO" id="GO:0016020">
    <property type="term" value="C:membrane"/>
    <property type="evidence" value="ECO:0007669"/>
    <property type="project" value="UniProtKB-SubCell"/>
</dbReference>
<dbReference type="PANTHER" id="PTHR33048:SF124">
    <property type="entry name" value="INTEGRAL MEMBRANE PROTEIN"/>
    <property type="match status" value="1"/>
</dbReference>
<evidence type="ECO:0000313" key="10">
    <source>
        <dbReference type="Proteomes" id="UP000693942"/>
    </source>
</evidence>
<evidence type="ECO:0000256" key="5">
    <source>
        <dbReference type="ARBA" id="ARBA00038359"/>
    </source>
</evidence>
<evidence type="ECO:0000256" key="7">
    <source>
        <dbReference type="SAM" id="SignalP"/>
    </source>
</evidence>
<evidence type="ECO:0000313" key="9">
    <source>
        <dbReference type="EMBL" id="KAG7424313.1"/>
    </source>
</evidence>
<evidence type="ECO:0000256" key="4">
    <source>
        <dbReference type="ARBA" id="ARBA00023136"/>
    </source>
</evidence>
<gene>
    <name evidence="9" type="ORF">Forpi1262_v014557</name>
</gene>
<feature type="domain" description="Rhodopsin" evidence="8">
    <location>
        <begin position="11"/>
        <end position="216"/>
    </location>
</feature>
<proteinExistence type="inferred from homology"/>
<name>A0A8J5PEC1_FUSOX</name>
<feature type="transmembrane region" description="Helical" evidence="6">
    <location>
        <begin position="153"/>
        <end position="174"/>
    </location>
</feature>
<feature type="transmembrane region" description="Helical" evidence="6">
    <location>
        <begin position="41"/>
        <end position="61"/>
    </location>
</feature>
<feature type="signal peptide" evidence="7">
    <location>
        <begin position="1"/>
        <end position="21"/>
    </location>
</feature>
<keyword evidence="3 6" id="KW-1133">Transmembrane helix</keyword>
<feature type="transmembrane region" description="Helical" evidence="6">
    <location>
        <begin position="119"/>
        <end position="141"/>
    </location>
</feature>
<organism evidence="9 10">
    <name type="scientific">Fusarium oxysporum f. sp. raphani</name>
    <dbReference type="NCBI Taxonomy" id="96318"/>
    <lineage>
        <taxon>Eukaryota</taxon>
        <taxon>Fungi</taxon>
        <taxon>Dikarya</taxon>
        <taxon>Ascomycota</taxon>
        <taxon>Pezizomycotina</taxon>
        <taxon>Sordariomycetes</taxon>
        <taxon>Hypocreomycetidae</taxon>
        <taxon>Hypocreales</taxon>
        <taxon>Nectriaceae</taxon>
        <taxon>Fusarium</taxon>
        <taxon>Fusarium oxysporum species complex</taxon>
    </lineage>
</organism>
<evidence type="ECO:0000256" key="6">
    <source>
        <dbReference type="SAM" id="Phobius"/>
    </source>
</evidence>
<evidence type="ECO:0000256" key="1">
    <source>
        <dbReference type="ARBA" id="ARBA00004141"/>
    </source>
</evidence>
<evidence type="ECO:0000256" key="2">
    <source>
        <dbReference type="ARBA" id="ARBA00022692"/>
    </source>
</evidence>
<dbReference type="InterPro" id="IPR052337">
    <property type="entry name" value="SAT4-like"/>
</dbReference>
<keyword evidence="4 6" id="KW-0472">Membrane</keyword>
<keyword evidence="2 6" id="KW-0812">Transmembrane</keyword>
<dbReference type="PANTHER" id="PTHR33048">
    <property type="entry name" value="PTH11-LIKE INTEGRAL MEMBRANE PROTEIN (AFU_ORTHOLOGUE AFUA_5G11245)"/>
    <property type="match status" value="1"/>
</dbReference>
<dbReference type="Proteomes" id="UP000693942">
    <property type="component" value="Unassembled WGS sequence"/>
</dbReference>
<dbReference type="InterPro" id="IPR049326">
    <property type="entry name" value="Rhodopsin_dom_fungi"/>
</dbReference>
<reference evidence="9" key="1">
    <citation type="submission" date="2021-04" db="EMBL/GenBank/DDBJ databases">
        <title>First draft genome resource for Brassicaceae pathogens Fusarium oxysporum f. sp. raphani and Fusarium oxysporum f. sp. rapae.</title>
        <authorList>
            <person name="Asai S."/>
        </authorList>
    </citation>
    <scope>NUCLEOTIDE SEQUENCE</scope>
    <source>
        <strain evidence="9">Tf1262</strain>
    </source>
</reference>
<evidence type="ECO:0000256" key="3">
    <source>
        <dbReference type="ARBA" id="ARBA00022989"/>
    </source>
</evidence>
<evidence type="ECO:0000259" key="8">
    <source>
        <dbReference type="Pfam" id="PF20684"/>
    </source>
</evidence>
<sequence>MLAFLIIIIVYSNQGLPGVYAWEMSLDDAALNRTLALAGELVAILAAALAKLEIYFLYVRVLKDTTTRSLRIIYITGFVSMSAFAVIWAVRLLACIPIGATWNFMRFTGANCHTRHVAYIIYGFIGIVEDNILMIAIWNKIRSLQMTWDTKGAVIAKFSSSLFTLAATVSRLFILRTGLKNLDPTLVSFHMGFCWVIQADFIMICDSLPDFRSVIRHFVSRNFGEPAPPAGLETNHIQVSAYARVTIGGTPMNGAAPSPRNLGYGISEEDLLAP</sequence>
<comment type="similarity">
    <text evidence="5">Belongs to the SAT4 family.</text>
</comment>
<protein>
    <recommendedName>
        <fullName evidence="8">Rhodopsin domain-containing protein</fullName>
    </recommendedName>
</protein>
<comment type="subcellular location">
    <subcellularLocation>
        <location evidence="1">Membrane</location>
        <topology evidence="1">Multi-pass membrane protein</topology>
    </subcellularLocation>
</comment>
<comment type="caution">
    <text evidence="9">The sequence shown here is derived from an EMBL/GenBank/DDBJ whole genome shotgun (WGS) entry which is preliminary data.</text>
</comment>
<dbReference type="Pfam" id="PF20684">
    <property type="entry name" value="Fung_rhodopsin"/>
    <property type="match status" value="1"/>
</dbReference>
<accession>A0A8J5PEC1</accession>
<feature type="transmembrane region" description="Helical" evidence="6">
    <location>
        <begin position="73"/>
        <end position="99"/>
    </location>
</feature>